<evidence type="ECO:0000256" key="3">
    <source>
        <dbReference type="SAM" id="Phobius"/>
    </source>
</evidence>
<evidence type="ECO:0000313" key="6">
    <source>
        <dbReference type="Proteomes" id="UP000287756"/>
    </source>
</evidence>
<dbReference type="Gene3D" id="3.40.50.360">
    <property type="match status" value="1"/>
</dbReference>
<dbReference type="InterPro" id="IPR051796">
    <property type="entry name" value="ISF_SsuE-like"/>
</dbReference>
<keyword evidence="1" id="KW-0285">Flavoprotein</keyword>
<evidence type="ECO:0000256" key="2">
    <source>
        <dbReference type="ARBA" id="ARBA00022643"/>
    </source>
</evidence>
<dbReference type="PANTHER" id="PTHR43278">
    <property type="entry name" value="NAD(P)H-DEPENDENT FMN-CONTAINING OXIDOREDUCTASE YWQN-RELATED"/>
    <property type="match status" value="1"/>
</dbReference>
<dbReference type="SUPFAM" id="SSF52218">
    <property type="entry name" value="Flavoproteins"/>
    <property type="match status" value="1"/>
</dbReference>
<organism evidence="5 6">
    <name type="scientific">Halobacillus litoralis</name>
    <dbReference type="NCBI Taxonomy" id="45668"/>
    <lineage>
        <taxon>Bacteria</taxon>
        <taxon>Bacillati</taxon>
        <taxon>Bacillota</taxon>
        <taxon>Bacilli</taxon>
        <taxon>Bacillales</taxon>
        <taxon>Bacillaceae</taxon>
        <taxon>Halobacillus</taxon>
    </lineage>
</organism>
<dbReference type="RefSeq" id="WP_128523185.1">
    <property type="nucleotide sequence ID" value="NZ_CP026118.1"/>
</dbReference>
<dbReference type="GO" id="GO:0016491">
    <property type="term" value="F:oxidoreductase activity"/>
    <property type="evidence" value="ECO:0007669"/>
    <property type="project" value="InterPro"/>
</dbReference>
<protein>
    <submittedName>
        <fullName evidence="5">NAD(P)H-dependent oxidoreductase</fullName>
    </submittedName>
</protein>
<dbReference type="OrthoDB" id="9805976at2"/>
<keyword evidence="3" id="KW-0812">Transmembrane</keyword>
<evidence type="ECO:0000313" key="5">
    <source>
        <dbReference type="EMBL" id="QAS51425.1"/>
    </source>
</evidence>
<gene>
    <name evidence="5" type="ORF">HLI_03915</name>
</gene>
<name>A0A410M9M4_9BACI</name>
<accession>A0A410M9M4</accession>
<dbReference type="EMBL" id="CP026118">
    <property type="protein sequence ID" value="QAS51425.1"/>
    <property type="molecule type" value="Genomic_DNA"/>
</dbReference>
<evidence type="ECO:0000256" key="1">
    <source>
        <dbReference type="ARBA" id="ARBA00022630"/>
    </source>
</evidence>
<dbReference type="InterPro" id="IPR005025">
    <property type="entry name" value="FMN_Rdtase-like_dom"/>
</dbReference>
<proteinExistence type="predicted"/>
<reference evidence="5 6" key="1">
    <citation type="submission" date="2018-01" db="EMBL/GenBank/DDBJ databases">
        <title>The whole genome sequencing and assembly of Halobacillus litoralis ERB031 strain.</title>
        <authorList>
            <person name="Lee S.-J."/>
            <person name="Park M.-K."/>
            <person name="Kim J.-Y."/>
            <person name="Lee Y.-J."/>
            <person name="Yi H."/>
            <person name="Bahn Y.-S."/>
            <person name="Kim J.F."/>
            <person name="Lee D.-W."/>
        </authorList>
    </citation>
    <scope>NUCLEOTIDE SEQUENCE [LARGE SCALE GENOMIC DNA]</scope>
    <source>
        <strain evidence="5 6">ERB 031</strain>
    </source>
</reference>
<keyword evidence="3" id="KW-1133">Transmembrane helix</keyword>
<evidence type="ECO:0000259" key="4">
    <source>
        <dbReference type="Pfam" id="PF03358"/>
    </source>
</evidence>
<feature type="transmembrane region" description="Helical" evidence="3">
    <location>
        <begin position="62"/>
        <end position="81"/>
    </location>
</feature>
<keyword evidence="2" id="KW-0288">FMN</keyword>
<dbReference type="Pfam" id="PF03358">
    <property type="entry name" value="FMN_red"/>
    <property type="match status" value="1"/>
</dbReference>
<sequence length="182" mass="20778">MKITVLYGSTRADGNTELLTEYALQGISAKRVVLKDYYIKEIVDQRHEAQGFSEVKDDYNTIIDAMLAADVLIFATPIYWYGMSSVMKTFIDRWSQTVRDEKYPNFKVLMSKKKAYMIAVGGDNPTKKGLPLIQQFKYICEFIGLNFQGFVLGEGVKPRDILEDKKALQEISQLNKQLKGLN</sequence>
<keyword evidence="3" id="KW-0472">Membrane</keyword>
<dbReference type="PANTHER" id="PTHR43278:SF4">
    <property type="entry name" value="NAD(P)H-DEPENDENT FMN-CONTAINING OXIDOREDUCTASE YWQN-RELATED"/>
    <property type="match status" value="1"/>
</dbReference>
<dbReference type="AlphaFoldDB" id="A0A410M9M4"/>
<dbReference type="KEGG" id="hli:HLI_03915"/>
<feature type="domain" description="NADPH-dependent FMN reductase-like" evidence="4">
    <location>
        <begin position="1"/>
        <end position="123"/>
    </location>
</feature>
<dbReference type="Proteomes" id="UP000287756">
    <property type="component" value="Chromosome"/>
</dbReference>
<dbReference type="InterPro" id="IPR029039">
    <property type="entry name" value="Flavoprotein-like_sf"/>
</dbReference>